<dbReference type="PANTHER" id="PTHR10491">
    <property type="entry name" value="DTDP-4-DEHYDRORHAMNOSE REDUCTASE"/>
    <property type="match status" value="1"/>
</dbReference>
<evidence type="ECO:0000256" key="1">
    <source>
        <dbReference type="ARBA" id="ARBA00005224"/>
    </source>
</evidence>
<dbReference type="SUPFAM" id="SSF51735">
    <property type="entry name" value="NAD(P)-binding Rossmann-fold domains"/>
    <property type="match status" value="1"/>
</dbReference>
<dbReference type="Pfam" id="PF04321">
    <property type="entry name" value="RmlD_sub_bind"/>
    <property type="match status" value="1"/>
</dbReference>
<comment type="caution">
    <text evidence="8">The sequence shown here is derived from an EMBL/GenBank/DDBJ whole genome shotgun (WGS) entry which is preliminary data.</text>
</comment>
<comment type="subunit">
    <text evidence="6">Heterotrimer; composed of a catalytic MAT2A homodimer that binds one regulatory MAT2B chain. Heterohexamer; composed of a central, catalytic MAT2A homotetramer flanked on either side by a regulatory MAT2B chain. NADP binding increases the affinity for MAT2A.</text>
</comment>
<dbReference type="CDD" id="cd05254">
    <property type="entry name" value="dTDP_HR_like_SDR_e"/>
    <property type="match status" value="1"/>
</dbReference>
<protein>
    <recommendedName>
        <fullName evidence="3">Methionine adenosyltransferase 2 subunit beta</fullName>
    </recommendedName>
    <alternativeName>
        <fullName evidence="4">Methionine adenosyltransferase II beta</fullName>
    </alternativeName>
</protein>
<dbReference type="PANTHER" id="PTHR10491:SF4">
    <property type="entry name" value="METHIONINE ADENOSYLTRANSFERASE 2 SUBUNIT BETA"/>
    <property type="match status" value="1"/>
</dbReference>
<evidence type="ECO:0000313" key="9">
    <source>
        <dbReference type="Proteomes" id="UP000789390"/>
    </source>
</evidence>
<accession>A0A8J2WSP4</accession>
<evidence type="ECO:0000256" key="4">
    <source>
        <dbReference type="ARBA" id="ARBA00029977"/>
    </source>
</evidence>
<dbReference type="UniPathway" id="UPA00315">
    <property type="reaction ID" value="UER00080"/>
</dbReference>
<evidence type="ECO:0000256" key="2">
    <source>
        <dbReference type="ARBA" id="ARBA00008656"/>
    </source>
</evidence>
<dbReference type="FunFam" id="3.40.50.720:FF:000357">
    <property type="entry name" value="Methionine adenosyltransferase 2 subunit beta"/>
    <property type="match status" value="1"/>
</dbReference>
<feature type="domain" description="RmlD-like substrate binding" evidence="7">
    <location>
        <begin position="5"/>
        <end position="294"/>
    </location>
</feature>
<organism evidence="8 9">
    <name type="scientific">Daphnia galeata</name>
    <dbReference type="NCBI Taxonomy" id="27404"/>
    <lineage>
        <taxon>Eukaryota</taxon>
        <taxon>Metazoa</taxon>
        <taxon>Ecdysozoa</taxon>
        <taxon>Arthropoda</taxon>
        <taxon>Crustacea</taxon>
        <taxon>Branchiopoda</taxon>
        <taxon>Diplostraca</taxon>
        <taxon>Cladocera</taxon>
        <taxon>Anomopoda</taxon>
        <taxon>Daphniidae</taxon>
        <taxon>Daphnia</taxon>
    </lineage>
</organism>
<dbReference type="AlphaFoldDB" id="A0A8J2WSP4"/>
<evidence type="ECO:0000256" key="6">
    <source>
        <dbReference type="ARBA" id="ARBA00046786"/>
    </source>
</evidence>
<evidence type="ECO:0000256" key="5">
    <source>
        <dbReference type="ARBA" id="ARBA00045998"/>
    </source>
</evidence>
<dbReference type="GO" id="GO:0048270">
    <property type="term" value="F:methionine adenosyltransferase regulator activity"/>
    <property type="evidence" value="ECO:0007669"/>
    <property type="project" value="TreeGrafter"/>
</dbReference>
<reference evidence="8" key="1">
    <citation type="submission" date="2021-11" db="EMBL/GenBank/DDBJ databases">
        <authorList>
            <person name="Schell T."/>
        </authorList>
    </citation>
    <scope>NUCLEOTIDE SEQUENCE</scope>
    <source>
        <strain evidence="8">M5</strain>
    </source>
</reference>
<evidence type="ECO:0000313" key="8">
    <source>
        <dbReference type="EMBL" id="CAH0110018.1"/>
    </source>
</evidence>
<keyword evidence="9" id="KW-1185">Reference proteome</keyword>
<sequence>MSEKRVIITGASGLLGRAVLSAFKCSQWTVMGTSFSRTGEDLVPIDICNHEETKKLVKNFMPNCIVHCAAQRFPDKVEKDLDGTIRLNVEATKNLAVLAAEFGATMVYISTDYVFDGTKPPYSETDITNPLNTYGKTKLQGEQVTLEASQDHIVLRVPVLYGPVEYLGESAVTVLLQLFFDSEENKLVSDSEIRYPSHVDDIASLCVNLLELKQKNGEVKGIFHWGGKESMTKYGMVQHIASVFQLPMNHISPDPYPSQGASRPHNAQLSNEKLEKLGVGKHTSFREGIQSTLALWIQRKKLEQI</sequence>
<evidence type="ECO:0000256" key="3">
    <source>
        <dbReference type="ARBA" id="ARBA00021596"/>
    </source>
</evidence>
<dbReference type="GO" id="GO:0048269">
    <property type="term" value="C:methionine adenosyltransferase complex"/>
    <property type="evidence" value="ECO:0007669"/>
    <property type="project" value="TreeGrafter"/>
</dbReference>
<dbReference type="Proteomes" id="UP000789390">
    <property type="component" value="Unassembled WGS sequence"/>
</dbReference>
<proteinExistence type="inferred from homology"/>
<dbReference type="Gene3D" id="3.40.50.720">
    <property type="entry name" value="NAD(P)-binding Rossmann-like Domain"/>
    <property type="match status" value="1"/>
</dbReference>
<gene>
    <name evidence="8" type="ORF">DGAL_LOCUS13512</name>
</gene>
<dbReference type="OrthoDB" id="6235964at2759"/>
<evidence type="ECO:0000259" key="7">
    <source>
        <dbReference type="Pfam" id="PF04321"/>
    </source>
</evidence>
<dbReference type="GO" id="GO:0006556">
    <property type="term" value="P:S-adenosylmethionine biosynthetic process"/>
    <property type="evidence" value="ECO:0007669"/>
    <property type="project" value="UniProtKB-UniPathway"/>
</dbReference>
<name>A0A8J2WSP4_9CRUS</name>
<dbReference type="InterPro" id="IPR005913">
    <property type="entry name" value="dTDP_dehydrorham_reduct"/>
</dbReference>
<dbReference type="EMBL" id="CAKKLH010000298">
    <property type="protein sequence ID" value="CAH0110018.1"/>
    <property type="molecule type" value="Genomic_DNA"/>
</dbReference>
<comment type="function">
    <text evidence="5">Regulatory subunit of S-adenosylmethionine synthetase 2, an enzyme that catalyzes the formation of S-adenosylmethionine from methionine and ATP. Regulates MAT2A catalytic activity by changing its kinetic properties, increasing its affinity for L-methionine. Can bind NADP (in vitro).</text>
</comment>
<comment type="similarity">
    <text evidence="2">Belongs to the dTDP-4-dehydrorhamnose reductase family. MAT2B subfamily.</text>
</comment>
<dbReference type="InterPro" id="IPR036291">
    <property type="entry name" value="NAD(P)-bd_dom_sf"/>
</dbReference>
<comment type="pathway">
    <text evidence="1">Amino-acid biosynthesis; S-adenosyl-L-methionine biosynthesis; S-adenosyl-L-methionine from L-methionine: step 1/1.</text>
</comment>
<dbReference type="InterPro" id="IPR029903">
    <property type="entry name" value="RmlD-like-bd"/>
</dbReference>